<dbReference type="Proteomes" id="UP000298390">
    <property type="component" value="Unassembled WGS sequence"/>
</dbReference>
<dbReference type="Pfam" id="PF00385">
    <property type="entry name" value="Chromo"/>
    <property type="match status" value="1"/>
</dbReference>
<feature type="region of interest" description="Disordered" evidence="4">
    <location>
        <begin position="348"/>
        <end position="375"/>
    </location>
</feature>
<feature type="compositionally biased region" description="Low complexity" evidence="4">
    <location>
        <begin position="364"/>
        <end position="373"/>
    </location>
</feature>
<dbReference type="CDD" id="cd00024">
    <property type="entry name" value="CD_CSD"/>
    <property type="match status" value="1"/>
</dbReference>
<dbReference type="GO" id="GO:0005634">
    <property type="term" value="C:nucleus"/>
    <property type="evidence" value="ECO:0007669"/>
    <property type="project" value="UniProtKB-SubCell"/>
</dbReference>
<comment type="caution">
    <text evidence="7">The sequence shown here is derived from an EMBL/GenBank/DDBJ whole genome shotgun (WGS) entry which is preliminary data.</text>
</comment>
<evidence type="ECO:0000259" key="5">
    <source>
        <dbReference type="PROSITE" id="PS50013"/>
    </source>
</evidence>
<feature type="domain" description="Integrase catalytic" evidence="6">
    <location>
        <begin position="1"/>
        <end position="79"/>
    </location>
</feature>
<dbReference type="EMBL" id="SEKV01000289">
    <property type="protein sequence ID" value="TFY59738.1"/>
    <property type="molecule type" value="Genomic_DNA"/>
</dbReference>
<dbReference type="STRING" id="34475.A0A4Y9YCY6"/>
<dbReference type="InterPro" id="IPR050951">
    <property type="entry name" value="Retrovirus_Pol_polyprotein"/>
</dbReference>
<dbReference type="Gene3D" id="3.30.420.10">
    <property type="entry name" value="Ribonuclease H-like superfamily/Ribonuclease H"/>
    <property type="match status" value="1"/>
</dbReference>
<sequence>MGELCRLTRIERALSTAYHPQTDGQTERADQELEIFLRIFCANTPETWDEMLPDAELAHNSRPHSAIKMSPFNAMMGYEPRGIPHITEVADSLTTEERLKRLQKAREEAAFALEAAQRVIEKRIKDRTPAFKKDQQVWLDTRHLRLPYTTRKLAPKKEGPFKITNVMGRATYRLQLPPQWRIHPVFHAGLLSPYNETEEHGPTYTEPPPDEVDGENSWEFEAILGHKGTASRHRYLVKWKGYPPSENSWEPEDVFLGTGEETLDEYKRAHHLRLLYEYKEKSCLGVLSSMPSTAAYDDLSLQDYYDAWTINKLPYLGLNRKQRLPLDPRYHKCHRCHFLVRTEGHEGRTNLPLRLPPSLPPTPGTATSTGPSPHRSLSAPNAFVAALERNGSLSNDPSVALDALDSLADLYDAAADIWVQQDLMEDAVHLYAERRNASARRLMCRFKDLEDHPAIKSVARSLIPVNDIQYTRDFVVSPTFTDINARDFARIVTNYSPCTVCHGTNISYHRTIDCPHYRCPRCNRRQPGHVESLCSANEAEAPTFPPDLCSLTDLLRGGVFTQPVAAMWTMCADRLYAGNRSLIMSRPTDFLPPYLRAK</sequence>
<evidence type="ECO:0008006" key="9">
    <source>
        <dbReference type="Google" id="ProtNLM"/>
    </source>
</evidence>
<dbReference type="AlphaFoldDB" id="A0A4Y9YCY6"/>
<dbReference type="SUPFAM" id="SSF54160">
    <property type="entry name" value="Chromo domain-like"/>
    <property type="match status" value="1"/>
</dbReference>
<evidence type="ECO:0000256" key="1">
    <source>
        <dbReference type="ARBA" id="ARBA00004123"/>
    </source>
</evidence>
<reference evidence="7 8" key="1">
    <citation type="submission" date="2019-01" db="EMBL/GenBank/DDBJ databases">
        <title>Genome sequencing of the rare red list fungi Fomitopsis rosea.</title>
        <authorList>
            <person name="Buettner E."/>
            <person name="Kellner H."/>
        </authorList>
    </citation>
    <scope>NUCLEOTIDE SEQUENCE [LARGE SCALE GENOMIC DNA]</scope>
    <source>
        <strain evidence="7 8">DSM 105464</strain>
    </source>
</reference>
<dbReference type="Pfam" id="PF24626">
    <property type="entry name" value="SH3_Tf2-1"/>
    <property type="match status" value="1"/>
</dbReference>
<keyword evidence="2" id="KW-0694">RNA-binding</keyword>
<dbReference type="InterPro" id="IPR036397">
    <property type="entry name" value="RNaseH_sf"/>
</dbReference>
<dbReference type="GO" id="GO:0015074">
    <property type="term" value="P:DNA integration"/>
    <property type="evidence" value="ECO:0007669"/>
    <property type="project" value="InterPro"/>
</dbReference>
<dbReference type="PANTHER" id="PTHR37984:SF5">
    <property type="entry name" value="PROTEIN NYNRIN-LIKE"/>
    <property type="match status" value="1"/>
</dbReference>
<feature type="domain" description="Chromo" evidence="5">
    <location>
        <begin position="218"/>
        <end position="278"/>
    </location>
</feature>
<organism evidence="7 8">
    <name type="scientific">Rhodofomes roseus</name>
    <dbReference type="NCBI Taxonomy" id="34475"/>
    <lineage>
        <taxon>Eukaryota</taxon>
        <taxon>Fungi</taxon>
        <taxon>Dikarya</taxon>
        <taxon>Basidiomycota</taxon>
        <taxon>Agaricomycotina</taxon>
        <taxon>Agaricomycetes</taxon>
        <taxon>Polyporales</taxon>
        <taxon>Rhodofomes</taxon>
    </lineage>
</organism>
<accession>A0A4Y9YCY6</accession>
<gene>
    <name evidence="7" type="ORF">EVJ58_g5593</name>
</gene>
<keyword evidence="3" id="KW-0539">Nucleus</keyword>
<dbReference type="InterPro" id="IPR056924">
    <property type="entry name" value="SH3_Tf2-1"/>
</dbReference>
<evidence type="ECO:0000313" key="8">
    <source>
        <dbReference type="Proteomes" id="UP000298390"/>
    </source>
</evidence>
<feature type="compositionally biased region" description="Pro residues" evidence="4">
    <location>
        <begin position="354"/>
        <end position="363"/>
    </location>
</feature>
<evidence type="ECO:0000256" key="4">
    <source>
        <dbReference type="SAM" id="MobiDB-lite"/>
    </source>
</evidence>
<dbReference type="PROSITE" id="PS50994">
    <property type="entry name" value="INTEGRASE"/>
    <property type="match status" value="1"/>
</dbReference>
<dbReference type="GO" id="GO:0003723">
    <property type="term" value="F:RNA binding"/>
    <property type="evidence" value="ECO:0007669"/>
    <property type="project" value="UniProtKB-KW"/>
</dbReference>
<dbReference type="InterPro" id="IPR023779">
    <property type="entry name" value="Chromodomain_CS"/>
</dbReference>
<protein>
    <recommendedName>
        <fullName evidence="9">Chromo domain-containing protein</fullName>
    </recommendedName>
</protein>
<evidence type="ECO:0000256" key="2">
    <source>
        <dbReference type="ARBA" id="ARBA00022884"/>
    </source>
</evidence>
<dbReference type="SMART" id="SM00298">
    <property type="entry name" value="CHROMO"/>
    <property type="match status" value="1"/>
</dbReference>
<dbReference type="InterPro" id="IPR001584">
    <property type="entry name" value="Integrase_cat-core"/>
</dbReference>
<name>A0A4Y9YCY6_9APHY</name>
<dbReference type="PANTHER" id="PTHR37984">
    <property type="entry name" value="PROTEIN CBG26694"/>
    <property type="match status" value="1"/>
</dbReference>
<dbReference type="PROSITE" id="PS50013">
    <property type="entry name" value="CHROMO_2"/>
    <property type="match status" value="1"/>
</dbReference>
<dbReference type="InterPro" id="IPR012337">
    <property type="entry name" value="RNaseH-like_sf"/>
</dbReference>
<dbReference type="InterPro" id="IPR016197">
    <property type="entry name" value="Chromo-like_dom_sf"/>
</dbReference>
<dbReference type="GO" id="GO:0006338">
    <property type="term" value="P:chromatin remodeling"/>
    <property type="evidence" value="ECO:0007669"/>
    <property type="project" value="UniProtKB-ARBA"/>
</dbReference>
<evidence type="ECO:0000313" key="7">
    <source>
        <dbReference type="EMBL" id="TFY59738.1"/>
    </source>
</evidence>
<evidence type="ECO:0000259" key="6">
    <source>
        <dbReference type="PROSITE" id="PS50994"/>
    </source>
</evidence>
<dbReference type="SUPFAM" id="SSF53098">
    <property type="entry name" value="Ribonuclease H-like"/>
    <property type="match status" value="1"/>
</dbReference>
<dbReference type="Gene3D" id="2.40.50.40">
    <property type="match status" value="1"/>
</dbReference>
<evidence type="ECO:0000256" key="3">
    <source>
        <dbReference type="ARBA" id="ARBA00023242"/>
    </source>
</evidence>
<proteinExistence type="predicted"/>
<comment type="subcellular location">
    <subcellularLocation>
        <location evidence="1">Nucleus</location>
    </subcellularLocation>
</comment>
<dbReference type="InterPro" id="IPR000953">
    <property type="entry name" value="Chromo/chromo_shadow_dom"/>
</dbReference>
<dbReference type="InterPro" id="IPR023780">
    <property type="entry name" value="Chromo_domain"/>
</dbReference>
<dbReference type="PROSITE" id="PS00598">
    <property type="entry name" value="CHROMO_1"/>
    <property type="match status" value="1"/>
</dbReference>